<keyword evidence="2" id="KW-1185">Reference proteome</keyword>
<sequence length="103" mass="11531">MATIPHILIQIFHARFLRKFGEEAEMLDGRSGRARNRRWFDTEYPAIARGYLSANQSLYWTNLGQSVVGAVGPTVMGGLAHEGGDLERQSHRCNVLTCGDARR</sequence>
<dbReference type="AlphaFoldDB" id="A0A1X2D4J5"/>
<accession>A0A1X2D4J5</accession>
<gene>
    <name evidence="1" type="ORF">AWC22_15400</name>
</gene>
<dbReference type="STRING" id="486698.AWC22_15400"/>
<evidence type="ECO:0000313" key="1">
    <source>
        <dbReference type="EMBL" id="ORW83137.1"/>
    </source>
</evidence>
<name>A0A1X2D4J5_9MYCO</name>
<evidence type="ECO:0000313" key="2">
    <source>
        <dbReference type="Proteomes" id="UP000193087"/>
    </source>
</evidence>
<organism evidence="1 2">
    <name type="scientific">Mycobacterium riyadhense</name>
    <dbReference type="NCBI Taxonomy" id="486698"/>
    <lineage>
        <taxon>Bacteria</taxon>
        <taxon>Bacillati</taxon>
        <taxon>Actinomycetota</taxon>
        <taxon>Actinomycetes</taxon>
        <taxon>Mycobacteriales</taxon>
        <taxon>Mycobacteriaceae</taxon>
        <taxon>Mycobacterium</taxon>
    </lineage>
</organism>
<dbReference type="EMBL" id="LQPQ01000044">
    <property type="protein sequence ID" value="ORW83137.1"/>
    <property type="molecule type" value="Genomic_DNA"/>
</dbReference>
<proteinExistence type="predicted"/>
<dbReference type="RefSeq" id="WP_204903692.1">
    <property type="nucleotide sequence ID" value="NZ_CAJMWP010000001.1"/>
</dbReference>
<comment type="caution">
    <text evidence="1">The sequence shown here is derived from an EMBL/GenBank/DDBJ whole genome shotgun (WGS) entry which is preliminary data.</text>
</comment>
<protein>
    <submittedName>
        <fullName evidence="1">Uncharacterized protein</fullName>
    </submittedName>
</protein>
<dbReference type="Proteomes" id="UP000193087">
    <property type="component" value="Unassembled WGS sequence"/>
</dbReference>
<reference evidence="1 2" key="1">
    <citation type="submission" date="2016-01" db="EMBL/GenBank/DDBJ databases">
        <title>The new phylogeny of the genus Mycobacterium.</title>
        <authorList>
            <person name="Tarcisio F."/>
            <person name="Conor M."/>
            <person name="Antonella G."/>
            <person name="Elisabetta G."/>
            <person name="Giulia F.S."/>
            <person name="Sara T."/>
            <person name="Anna F."/>
            <person name="Clotilde B."/>
            <person name="Roberto B."/>
            <person name="Veronica D.S."/>
            <person name="Fabio R."/>
            <person name="Monica P."/>
            <person name="Olivier J."/>
            <person name="Enrico T."/>
            <person name="Nicola S."/>
        </authorList>
    </citation>
    <scope>NUCLEOTIDE SEQUENCE [LARGE SCALE GENOMIC DNA]</scope>
    <source>
        <strain evidence="1 2">DSM 45176</strain>
    </source>
</reference>